<dbReference type="InterPro" id="IPR027417">
    <property type="entry name" value="P-loop_NTPase"/>
</dbReference>
<sequence length="499" mass="53083">MALASVDSRASVGLQSPAVRIEVHLSAGLPGLAMVGMPEAGVRESKDRVRSAIINSGFTFPQQRITINLAPAELPKEGARFDLAIALGILAASQQLPESALNQLCCVGELGLSGDLRAVRGVLSDSLASLQAGQRLLVPQANALEARLVTEARVLSAGTLSSVVEFLRGQQDAVEHASLPAVISHDAVFRHDLSQVKGQFGARRALEIAAAGGHSLLLYGPPGSGKTLLASCLPSILPPLNCERQLQVTALHSLINHPRELSSQPPFRAPHHSATRPALIGGGSGIPRPGEISLAHAGVLFLDELPEFDRHVLESLREPLESGEVWIARAKHQLCYPAQFQLIAAMNPCPCGHKGAKPDICRCTPEQTARYAGRISGPLLDRLDLSIRVDAVLLTLLRANSAPSECSAVVRKRVMTARARQAARQGDVLNANLPAAGLQTQLDVKANEFLQSVGERMALSARAYHRVLRVARTIADLEAADVVSAAIVAEALTYRQRPT</sequence>
<dbReference type="Pfam" id="PF13335">
    <property type="entry name" value="Mg_chelatase_C"/>
    <property type="match status" value="1"/>
</dbReference>
<name>A0ABW3HGS7_9GAMM</name>
<dbReference type="InterPro" id="IPR014721">
    <property type="entry name" value="Ribsml_uS5_D2-typ_fold_subgr"/>
</dbReference>
<feature type="domain" description="AAA+ ATPase" evidence="2">
    <location>
        <begin position="212"/>
        <end position="393"/>
    </location>
</feature>
<organism evidence="3 4">
    <name type="scientific">Paraperlucidibaca wandonensis</name>
    <dbReference type="NCBI Taxonomy" id="1268273"/>
    <lineage>
        <taxon>Bacteria</taxon>
        <taxon>Pseudomonadati</taxon>
        <taxon>Pseudomonadota</taxon>
        <taxon>Gammaproteobacteria</taxon>
        <taxon>Moraxellales</taxon>
        <taxon>Moraxellaceae</taxon>
        <taxon>Paraperlucidibaca</taxon>
    </lineage>
</organism>
<dbReference type="Pfam" id="PF13541">
    <property type="entry name" value="ChlI"/>
    <property type="match status" value="1"/>
</dbReference>
<dbReference type="PANTHER" id="PTHR32039">
    <property type="entry name" value="MAGNESIUM-CHELATASE SUBUNIT CHLI"/>
    <property type="match status" value="1"/>
</dbReference>
<dbReference type="InterPro" id="IPR003593">
    <property type="entry name" value="AAA+_ATPase"/>
</dbReference>
<dbReference type="NCBIfam" id="TIGR00368">
    <property type="entry name" value="YifB family Mg chelatase-like AAA ATPase"/>
    <property type="match status" value="1"/>
</dbReference>
<dbReference type="Pfam" id="PF01078">
    <property type="entry name" value="Mg_chelatase"/>
    <property type="match status" value="1"/>
</dbReference>
<dbReference type="SUPFAM" id="SSF52540">
    <property type="entry name" value="P-loop containing nucleoside triphosphate hydrolases"/>
    <property type="match status" value="1"/>
</dbReference>
<dbReference type="InterPro" id="IPR000523">
    <property type="entry name" value="Mg_chelatse_chII-like_cat_dom"/>
</dbReference>
<dbReference type="InterPro" id="IPR004482">
    <property type="entry name" value="Mg_chelat-rel"/>
</dbReference>
<dbReference type="InterPro" id="IPR045006">
    <property type="entry name" value="CHLI-like"/>
</dbReference>
<dbReference type="SUPFAM" id="SSF54211">
    <property type="entry name" value="Ribosomal protein S5 domain 2-like"/>
    <property type="match status" value="1"/>
</dbReference>
<comment type="similarity">
    <text evidence="1">Belongs to the Mg-chelatase subunits D/I family. ComM subfamily.</text>
</comment>
<dbReference type="InterPro" id="IPR025158">
    <property type="entry name" value="Mg_chelat-rel_C"/>
</dbReference>
<reference evidence="4" key="1">
    <citation type="journal article" date="2019" name="Int. J. Syst. Evol. Microbiol.">
        <title>The Global Catalogue of Microorganisms (GCM) 10K type strain sequencing project: providing services to taxonomists for standard genome sequencing and annotation.</title>
        <authorList>
            <consortium name="The Broad Institute Genomics Platform"/>
            <consortium name="The Broad Institute Genome Sequencing Center for Infectious Disease"/>
            <person name="Wu L."/>
            <person name="Ma J."/>
        </authorList>
    </citation>
    <scope>NUCLEOTIDE SEQUENCE [LARGE SCALE GENOMIC DNA]</scope>
    <source>
        <strain evidence="4">CCUG 63419</strain>
    </source>
</reference>
<evidence type="ECO:0000313" key="4">
    <source>
        <dbReference type="Proteomes" id="UP001597044"/>
    </source>
</evidence>
<accession>A0ABW3HGS7</accession>
<comment type="caution">
    <text evidence="3">The sequence shown here is derived from an EMBL/GenBank/DDBJ whole genome shotgun (WGS) entry which is preliminary data.</text>
</comment>
<evidence type="ECO:0000313" key="3">
    <source>
        <dbReference type="EMBL" id="MFD0950521.1"/>
    </source>
</evidence>
<dbReference type="RefSeq" id="WP_379071299.1">
    <property type="nucleotide sequence ID" value="NZ_JBHTIT010000001.1"/>
</dbReference>
<dbReference type="EMBL" id="JBHTIT010000001">
    <property type="protein sequence ID" value="MFD0950521.1"/>
    <property type="molecule type" value="Genomic_DNA"/>
</dbReference>
<evidence type="ECO:0000259" key="2">
    <source>
        <dbReference type="SMART" id="SM00382"/>
    </source>
</evidence>
<evidence type="ECO:0000256" key="1">
    <source>
        <dbReference type="ARBA" id="ARBA00006354"/>
    </source>
</evidence>
<dbReference type="InterPro" id="IPR020568">
    <property type="entry name" value="Ribosomal_Su5_D2-typ_SF"/>
</dbReference>
<dbReference type="Gene3D" id="3.30.230.10">
    <property type="match status" value="1"/>
</dbReference>
<proteinExistence type="inferred from homology"/>
<dbReference type="PANTHER" id="PTHR32039:SF7">
    <property type="entry name" value="COMPETENCE PROTEIN COMM"/>
    <property type="match status" value="1"/>
</dbReference>
<gene>
    <name evidence="3" type="ORF">ACFQ0F_09000</name>
</gene>
<dbReference type="Gene3D" id="3.40.50.300">
    <property type="entry name" value="P-loop containing nucleotide triphosphate hydrolases"/>
    <property type="match status" value="1"/>
</dbReference>
<dbReference type="Proteomes" id="UP001597044">
    <property type="component" value="Unassembled WGS sequence"/>
</dbReference>
<protein>
    <submittedName>
        <fullName evidence="3">YifB family Mg chelatase-like AAA ATPase</fullName>
    </submittedName>
</protein>
<dbReference type="SMART" id="SM00382">
    <property type="entry name" value="AAA"/>
    <property type="match status" value="1"/>
</dbReference>
<keyword evidence="4" id="KW-1185">Reference proteome</keyword>